<dbReference type="EMBL" id="JAKKSL010000001">
    <property type="protein sequence ID" value="MCI2283269.1"/>
    <property type="molecule type" value="Genomic_DNA"/>
</dbReference>
<accession>A0ABS9WZC8</accession>
<reference evidence="1" key="1">
    <citation type="submission" date="2022-01" db="EMBL/GenBank/DDBJ databases">
        <title>Colwellia maritima, isolated from seawater.</title>
        <authorList>
            <person name="Kristyanto S."/>
            <person name="Jung J."/>
            <person name="Jeon C.O."/>
        </authorList>
    </citation>
    <scope>NUCLEOTIDE SEQUENCE</scope>
    <source>
        <strain evidence="1">MSW7</strain>
    </source>
</reference>
<gene>
    <name evidence="1" type="ORF">L3081_07470</name>
</gene>
<evidence type="ECO:0000313" key="2">
    <source>
        <dbReference type="Proteomes" id="UP001139646"/>
    </source>
</evidence>
<keyword evidence="2" id="KW-1185">Reference proteome</keyword>
<dbReference type="Proteomes" id="UP001139646">
    <property type="component" value="Unassembled WGS sequence"/>
</dbReference>
<comment type="caution">
    <text evidence="1">The sequence shown here is derived from an EMBL/GenBank/DDBJ whole genome shotgun (WGS) entry which is preliminary data.</text>
</comment>
<name>A0ABS9WZC8_9GAMM</name>
<protein>
    <submittedName>
        <fullName evidence="1">Uncharacterized protein</fullName>
    </submittedName>
</protein>
<sequence length="48" mass="5636">MKKLIETIKSILHIETRSTAQLNCNYSDNYYGDQYCQPQHCLNDKSIN</sequence>
<proteinExistence type="predicted"/>
<organism evidence="1 2">
    <name type="scientific">Colwellia maritima</name>
    <dbReference type="NCBI Taxonomy" id="2912588"/>
    <lineage>
        <taxon>Bacteria</taxon>
        <taxon>Pseudomonadati</taxon>
        <taxon>Pseudomonadota</taxon>
        <taxon>Gammaproteobacteria</taxon>
        <taxon>Alteromonadales</taxon>
        <taxon>Colwelliaceae</taxon>
        <taxon>Colwellia</taxon>
    </lineage>
</organism>
<evidence type="ECO:0000313" key="1">
    <source>
        <dbReference type="EMBL" id="MCI2283269.1"/>
    </source>
</evidence>
<dbReference type="RefSeq" id="WP_242284603.1">
    <property type="nucleotide sequence ID" value="NZ_JAKKSL010000001.1"/>
</dbReference>